<accession>A0A9D1FBX5</accession>
<dbReference type="AlphaFoldDB" id="A0A9D1FBX5"/>
<dbReference type="SUPFAM" id="SSF51306">
    <property type="entry name" value="LexA/Signal peptidase"/>
    <property type="match status" value="1"/>
</dbReference>
<sequence length="110" mass="12023">MSSEYPLPEGVEADFAVIVTDDSCEPYIRRGGAALIKSGLRARDGDVGFFFDGAEAVIRQYCEDWAGNAYLFALNRARRGLDRMYPAAEAKPVCCFGLVQGLGDVPLPER</sequence>
<dbReference type="CDD" id="cd06529">
    <property type="entry name" value="S24_LexA-like"/>
    <property type="match status" value="1"/>
</dbReference>
<organism evidence="2 3">
    <name type="scientific">Candidatus Scatomorpha merdipullorum</name>
    <dbReference type="NCBI Taxonomy" id="2840927"/>
    <lineage>
        <taxon>Bacteria</taxon>
        <taxon>Bacillati</taxon>
        <taxon>Bacillota</taxon>
        <taxon>Clostridia</taxon>
        <taxon>Eubacteriales</taxon>
        <taxon>Candidatus Scatomorpha</taxon>
    </lineage>
</organism>
<evidence type="ECO:0000313" key="2">
    <source>
        <dbReference type="EMBL" id="HIS66242.1"/>
    </source>
</evidence>
<dbReference type="EMBL" id="DVJK01000047">
    <property type="protein sequence ID" value="HIS66242.1"/>
    <property type="molecule type" value="Genomic_DNA"/>
</dbReference>
<reference evidence="2" key="2">
    <citation type="journal article" date="2021" name="PeerJ">
        <title>Extensive microbial diversity within the chicken gut microbiome revealed by metagenomics and culture.</title>
        <authorList>
            <person name="Gilroy R."/>
            <person name="Ravi A."/>
            <person name="Getino M."/>
            <person name="Pursley I."/>
            <person name="Horton D.L."/>
            <person name="Alikhan N.F."/>
            <person name="Baker D."/>
            <person name="Gharbi K."/>
            <person name="Hall N."/>
            <person name="Watson M."/>
            <person name="Adriaenssens E.M."/>
            <person name="Foster-Nyarko E."/>
            <person name="Jarju S."/>
            <person name="Secka A."/>
            <person name="Antonio M."/>
            <person name="Oren A."/>
            <person name="Chaudhuri R.R."/>
            <person name="La Ragione R."/>
            <person name="Hildebrand F."/>
            <person name="Pallen M.J."/>
        </authorList>
    </citation>
    <scope>NUCLEOTIDE SEQUENCE</scope>
    <source>
        <strain evidence="2">ChiHjej10B9-9673</strain>
    </source>
</reference>
<dbReference type="Gene3D" id="2.10.109.10">
    <property type="entry name" value="Umud Fragment, subunit A"/>
    <property type="match status" value="1"/>
</dbReference>
<evidence type="ECO:0000259" key="1">
    <source>
        <dbReference type="Pfam" id="PF00717"/>
    </source>
</evidence>
<name>A0A9D1FBX5_9FIRM</name>
<dbReference type="Pfam" id="PF00717">
    <property type="entry name" value="Peptidase_S24"/>
    <property type="match status" value="1"/>
</dbReference>
<dbReference type="InterPro" id="IPR015927">
    <property type="entry name" value="Peptidase_S24_S26A/B/C"/>
</dbReference>
<gene>
    <name evidence="2" type="ORF">IAC18_01640</name>
</gene>
<protein>
    <submittedName>
        <fullName evidence="2">S24 family peptidase</fullName>
    </submittedName>
</protein>
<dbReference type="Proteomes" id="UP000824001">
    <property type="component" value="Unassembled WGS sequence"/>
</dbReference>
<feature type="domain" description="Peptidase S24/S26A/S26B/S26C" evidence="1">
    <location>
        <begin position="12"/>
        <end position="77"/>
    </location>
</feature>
<evidence type="ECO:0000313" key="3">
    <source>
        <dbReference type="Proteomes" id="UP000824001"/>
    </source>
</evidence>
<dbReference type="InterPro" id="IPR036286">
    <property type="entry name" value="LexA/Signal_pep-like_sf"/>
</dbReference>
<reference evidence="2" key="1">
    <citation type="submission" date="2020-10" db="EMBL/GenBank/DDBJ databases">
        <authorList>
            <person name="Gilroy R."/>
        </authorList>
    </citation>
    <scope>NUCLEOTIDE SEQUENCE</scope>
    <source>
        <strain evidence="2">ChiHjej10B9-9673</strain>
    </source>
</reference>
<dbReference type="InterPro" id="IPR039418">
    <property type="entry name" value="LexA-like"/>
</dbReference>
<proteinExistence type="predicted"/>
<comment type="caution">
    <text evidence="2">The sequence shown here is derived from an EMBL/GenBank/DDBJ whole genome shotgun (WGS) entry which is preliminary data.</text>
</comment>